<dbReference type="CDD" id="cd02503">
    <property type="entry name" value="MobA"/>
    <property type="match status" value="1"/>
</dbReference>
<dbReference type="PANTHER" id="PTHR19136">
    <property type="entry name" value="MOLYBDENUM COFACTOR GUANYLYLTRANSFERASE"/>
    <property type="match status" value="1"/>
</dbReference>
<dbReference type="GO" id="GO:0061603">
    <property type="term" value="F:molybdenum cofactor guanylyltransferase activity"/>
    <property type="evidence" value="ECO:0007669"/>
    <property type="project" value="UniProtKB-EC"/>
</dbReference>
<evidence type="ECO:0000256" key="5">
    <source>
        <dbReference type="ARBA" id="ARBA00022842"/>
    </source>
</evidence>
<name>A0A8B3Y7G1_9PSED</name>
<comment type="cofactor">
    <cofactor evidence="8">
        <name>Mg(2+)</name>
        <dbReference type="ChEBI" id="CHEBI:18420"/>
    </cofactor>
</comment>
<evidence type="ECO:0000256" key="1">
    <source>
        <dbReference type="ARBA" id="ARBA00022490"/>
    </source>
</evidence>
<dbReference type="HAMAP" id="MF_00316">
    <property type="entry name" value="MobA"/>
    <property type="match status" value="1"/>
</dbReference>
<dbReference type="GO" id="GO:0005737">
    <property type="term" value="C:cytoplasm"/>
    <property type="evidence" value="ECO:0007669"/>
    <property type="project" value="UniProtKB-SubCell"/>
</dbReference>
<evidence type="ECO:0000256" key="6">
    <source>
        <dbReference type="ARBA" id="ARBA00023134"/>
    </source>
</evidence>
<dbReference type="AlphaFoldDB" id="A0A8B3Y7G1"/>
<feature type="binding site" evidence="8">
    <location>
        <position position="119"/>
    </location>
    <ligand>
        <name>Mg(2+)</name>
        <dbReference type="ChEBI" id="CHEBI:18420"/>
    </ligand>
</feature>
<evidence type="ECO:0000313" key="11">
    <source>
        <dbReference type="Proteomes" id="UP000183653"/>
    </source>
</evidence>
<dbReference type="GO" id="GO:1902758">
    <property type="term" value="P:bis(molybdopterin guanine dinucleotide)molybdenum biosynthetic process"/>
    <property type="evidence" value="ECO:0007669"/>
    <property type="project" value="TreeGrafter"/>
</dbReference>
<dbReference type="EC" id="2.7.7.77" evidence="8"/>
<organism evidence="10 11">
    <name type="scientific">Pseudomonas orientalis</name>
    <dbReference type="NCBI Taxonomy" id="76758"/>
    <lineage>
        <taxon>Bacteria</taxon>
        <taxon>Pseudomonadati</taxon>
        <taxon>Pseudomonadota</taxon>
        <taxon>Gammaproteobacteria</taxon>
        <taxon>Pseudomonadales</taxon>
        <taxon>Pseudomonadaceae</taxon>
        <taxon>Pseudomonas</taxon>
    </lineage>
</organism>
<feature type="binding site" evidence="8">
    <location>
        <position position="119"/>
    </location>
    <ligand>
        <name>GTP</name>
        <dbReference type="ChEBI" id="CHEBI:37565"/>
    </ligand>
</feature>
<reference evidence="10 11" key="1">
    <citation type="submission" date="2016-10" db="EMBL/GenBank/DDBJ databases">
        <authorList>
            <person name="Varghese N."/>
            <person name="Submissions S."/>
        </authorList>
    </citation>
    <scope>NUCLEOTIDE SEQUENCE [LARGE SCALE GENOMIC DNA]</scope>
    <source>
        <strain evidence="10 11">BS2775</strain>
    </source>
</reference>
<evidence type="ECO:0000256" key="3">
    <source>
        <dbReference type="ARBA" id="ARBA00022723"/>
    </source>
</evidence>
<keyword evidence="1 8" id="KW-0963">Cytoplasm</keyword>
<dbReference type="NCBIfam" id="TIGR02665">
    <property type="entry name" value="molyb_mobA"/>
    <property type="match status" value="1"/>
</dbReference>
<keyword evidence="3 8" id="KW-0479">Metal-binding</keyword>
<keyword evidence="4 8" id="KW-0547">Nucleotide-binding</keyword>
<keyword evidence="6 8" id="KW-0342">GTP-binding</keyword>
<feature type="domain" description="MobA-like NTP transferase" evidence="9">
    <location>
        <begin position="28"/>
        <end position="184"/>
    </location>
</feature>
<keyword evidence="5 8" id="KW-0460">Magnesium</keyword>
<keyword evidence="7 8" id="KW-0501">Molybdenum cofactor biosynthesis</keyword>
<comment type="domain">
    <text evidence="8">The N-terminal domain determines nucleotide recognition and specific binding, while the C-terminal domain determines the specific binding to the target protein.</text>
</comment>
<dbReference type="Gene3D" id="3.90.550.10">
    <property type="entry name" value="Spore Coat Polysaccharide Biosynthesis Protein SpsA, Chain A"/>
    <property type="match status" value="1"/>
</dbReference>
<comment type="subunit">
    <text evidence="8">Monomer.</text>
</comment>
<dbReference type="Pfam" id="PF12804">
    <property type="entry name" value="NTP_transf_3"/>
    <property type="match status" value="1"/>
</dbReference>
<evidence type="ECO:0000256" key="4">
    <source>
        <dbReference type="ARBA" id="ARBA00022741"/>
    </source>
</evidence>
<evidence type="ECO:0000313" key="10">
    <source>
        <dbReference type="EMBL" id="SDU39318.1"/>
    </source>
</evidence>
<evidence type="ECO:0000256" key="7">
    <source>
        <dbReference type="ARBA" id="ARBA00023150"/>
    </source>
</evidence>
<dbReference type="PANTHER" id="PTHR19136:SF81">
    <property type="entry name" value="MOLYBDENUM COFACTOR GUANYLYLTRANSFERASE"/>
    <property type="match status" value="1"/>
</dbReference>
<dbReference type="GO" id="GO:0046872">
    <property type="term" value="F:metal ion binding"/>
    <property type="evidence" value="ECO:0007669"/>
    <property type="project" value="UniProtKB-KW"/>
</dbReference>
<feature type="binding site" evidence="8">
    <location>
        <position position="89"/>
    </location>
    <ligand>
        <name>GTP</name>
        <dbReference type="ChEBI" id="CHEBI:37565"/>
    </ligand>
</feature>
<keyword evidence="2 8" id="KW-0808">Transferase</keyword>
<dbReference type="EMBL" id="LT629782">
    <property type="protein sequence ID" value="SDU39318.1"/>
    <property type="molecule type" value="Genomic_DNA"/>
</dbReference>
<feature type="binding site" evidence="8">
    <location>
        <position position="43"/>
    </location>
    <ligand>
        <name>GTP</name>
        <dbReference type="ChEBI" id="CHEBI:37565"/>
    </ligand>
</feature>
<evidence type="ECO:0000256" key="2">
    <source>
        <dbReference type="ARBA" id="ARBA00022679"/>
    </source>
</evidence>
<comment type="caution">
    <text evidence="8">Lacks conserved residue(s) required for the propagation of feature annotation.</text>
</comment>
<evidence type="ECO:0000256" key="8">
    <source>
        <dbReference type="HAMAP-Rule" id="MF_00316"/>
    </source>
</evidence>
<keyword evidence="11" id="KW-1185">Reference proteome</keyword>
<protein>
    <recommendedName>
        <fullName evidence="8">Molybdenum cofactor guanylyltransferase</fullName>
        <shortName evidence="8">MoCo guanylyltransferase</shortName>
        <ecNumber evidence="8">2.7.7.77</ecNumber>
    </recommendedName>
    <alternativeName>
        <fullName evidence="8">GTP:molybdopterin guanylyltransferase</fullName>
    </alternativeName>
    <alternativeName>
        <fullName evidence="8">Mo-MPT guanylyltransferase</fullName>
    </alternativeName>
    <alternativeName>
        <fullName evidence="8">Molybdopterin guanylyltransferase</fullName>
    </alternativeName>
    <alternativeName>
        <fullName evidence="8">Molybdopterin-guanine dinucleotide synthase</fullName>
        <shortName evidence="8">MGD synthase</shortName>
    </alternativeName>
</protein>
<gene>
    <name evidence="8" type="primary">mobA</name>
    <name evidence="10" type="ORF">SAMN04490197_5616</name>
</gene>
<dbReference type="InterPro" id="IPR013482">
    <property type="entry name" value="Molybde_CF_guanTrfase"/>
</dbReference>
<accession>A0A8B3Y7G1</accession>
<comment type="function">
    <text evidence="8">Transfers a GMP moiety from GTP to Mo-molybdopterin (Mo-MPT) cofactor (Moco or molybdenum cofactor) to form Mo-molybdopterin guanine dinucleotide (Mo-MGD) cofactor.</text>
</comment>
<dbReference type="SUPFAM" id="SSF53448">
    <property type="entry name" value="Nucleotide-diphospho-sugar transferases"/>
    <property type="match status" value="1"/>
</dbReference>
<dbReference type="InterPro" id="IPR029044">
    <property type="entry name" value="Nucleotide-diphossugar_trans"/>
</dbReference>
<comment type="subcellular location">
    <subcellularLocation>
        <location evidence="8">Cytoplasm</location>
    </subcellularLocation>
</comment>
<evidence type="ECO:0000259" key="9">
    <source>
        <dbReference type="Pfam" id="PF12804"/>
    </source>
</evidence>
<dbReference type="InterPro" id="IPR025877">
    <property type="entry name" value="MobA-like_NTP_Trfase"/>
</dbReference>
<dbReference type="Proteomes" id="UP000183653">
    <property type="component" value="Chromosome I"/>
</dbReference>
<dbReference type="GO" id="GO:0005525">
    <property type="term" value="F:GTP binding"/>
    <property type="evidence" value="ECO:0007669"/>
    <property type="project" value="UniProtKB-UniRule"/>
</dbReference>
<sequence length="215" mass="23714">MLYHKPLFTCRSGTLMPLESLPLPCSILLLAGGRGQRMGGQDKGLLEWRGQPLIAHLQRLARPLTDDLIISCNRNHGRYADYADQLVSDDSADFPGPLAGIRAGLFAARHGHLLILPCDVPHIDARLLADLRAKAQRNRQVPVMVRHGEFWEPLLCIIPVALKDQVEQAWKAGERSPRKILLQLGAVGLECPADDARLANLNTPDLLHTRPGVSE</sequence>
<proteinExistence type="inferred from homology"/>
<feature type="binding site" evidence="8">
    <location>
        <begin position="30"/>
        <end position="32"/>
    </location>
    <ligand>
        <name>GTP</name>
        <dbReference type="ChEBI" id="CHEBI:37565"/>
    </ligand>
</feature>
<comment type="catalytic activity">
    <reaction evidence="8">
        <text>Mo-molybdopterin + GTP + H(+) = Mo-molybdopterin guanine dinucleotide + diphosphate</text>
        <dbReference type="Rhea" id="RHEA:34243"/>
        <dbReference type="ChEBI" id="CHEBI:15378"/>
        <dbReference type="ChEBI" id="CHEBI:33019"/>
        <dbReference type="ChEBI" id="CHEBI:37565"/>
        <dbReference type="ChEBI" id="CHEBI:71302"/>
        <dbReference type="ChEBI" id="CHEBI:71310"/>
        <dbReference type="EC" id="2.7.7.77"/>
    </reaction>
</comment>
<comment type="similarity">
    <text evidence="8">Belongs to the MobA family.</text>
</comment>